<gene>
    <name evidence="1" type="ordered locus">MADE_1013890</name>
</gene>
<organism evidence="1 2">
    <name type="scientific">Alteromonas mediterranea (strain DSM 17117 / CIP 110805 / LMG 28347 / Deep ecotype)</name>
    <dbReference type="NCBI Taxonomy" id="1774373"/>
    <lineage>
        <taxon>Bacteria</taxon>
        <taxon>Pseudomonadati</taxon>
        <taxon>Pseudomonadota</taxon>
        <taxon>Gammaproteobacteria</taxon>
        <taxon>Alteromonadales</taxon>
        <taxon>Alteromonadaceae</taxon>
        <taxon>Alteromonas/Salinimonas group</taxon>
        <taxon>Alteromonas</taxon>
    </lineage>
</organism>
<sequence>MKSIFKRKSYIELPSFSSVTNEDVIFHIGAPKTGSTAIQKFCLENRETLKEHGLYYPNHGVDKNGISGGHSSLGQALIENRLDDAATILGNYVKEAKDDNCVLLLSAESIFYSPDKLTVILGNLKYKVVVFYRAPLEALYSNYNQLVKRHFLTTDITSYCKVQLESPSGFLTSEAHARWLGEYDHNKITLVSYCEATLKTLPIQKLFLISLGLDHKQVENNFIIENKFVNRSYPLSALELKRMLNFVLSDELKDINDKVDIYLQSFADKQVEQHDIESRVSKDLYYRLEKTTESNFKYQVEAVISKIRSLSKLEKVKASPLNAMQLNIQIFQLLTEMSEREPELFDELRKKLAIKLSERSVHFEIFKLAEFFNLEFEVKSSEWFSQMQIDRMPNYEKAEFLRDIADLMYRRGDYLDAESIINAAIRERPHGPVIKKLKAKITKKLNS</sequence>
<evidence type="ECO:0000313" key="1">
    <source>
        <dbReference type="EMBL" id="AEA98912.1"/>
    </source>
</evidence>
<dbReference type="RefSeq" id="WP_012519204.1">
    <property type="nucleotide sequence ID" value="NC_011138.3"/>
</dbReference>
<reference evidence="1 2" key="1">
    <citation type="journal article" date="2008" name="ISME J.">
        <title>Comparative genomics of two ecotypes of the marine planktonic copiotroph Alteromonas macleodii suggests alternative lifestyles associated with different kinds of particulate organic matter.</title>
        <authorList>
            <person name="Ivars-Martinez E."/>
            <person name="Martin-Cuadrado A.B."/>
            <person name="D'Auria G."/>
            <person name="Mira A."/>
            <person name="Ferriera S."/>
            <person name="Johnson J."/>
            <person name="Friedman R."/>
            <person name="Rodriguez-Valera F."/>
        </authorList>
    </citation>
    <scope>NUCLEOTIDE SEQUENCE [LARGE SCALE GENOMIC DNA]</scope>
    <source>
        <strain evidence="2">DSM 17117 / CIP 110805 / LMG 28347 / Deep ecotype</strain>
    </source>
</reference>
<protein>
    <recommendedName>
        <fullName evidence="3">Sulfotransferase domain-containing protein</fullName>
    </recommendedName>
</protein>
<evidence type="ECO:0000313" key="2">
    <source>
        <dbReference type="Proteomes" id="UP000001870"/>
    </source>
</evidence>
<keyword evidence="2" id="KW-1185">Reference proteome</keyword>
<accession>F2GAH8</accession>
<dbReference type="SUPFAM" id="SSF52540">
    <property type="entry name" value="P-loop containing nucleoside triphosphate hydrolases"/>
    <property type="match status" value="1"/>
</dbReference>
<evidence type="ECO:0008006" key="3">
    <source>
        <dbReference type="Google" id="ProtNLM"/>
    </source>
</evidence>
<dbReference type="Gene3D" id="3.40.50.300">
    <property type="entry name" value="P-loop containing nucleotide triphosphate hydrolases"/>
    <property type="match status" value="1"/>
</dbReference>
<dbReference type="InterPro" id="IPR027417">
    <property type="entry name" value="P-loop_NTPase"/>
</dbReference>
<proteinExistence type="predicted"/>
<reference evidence="1 2" key="2">
    <citation type="journal article" date="2015" name="Antonie Van Leeuwenhoek">
        <title>Ecophysiological diversity of a novel member of the genus Alteromonas, and description of Alteromonas mediterranea sp. nov.</title>
        <authorList>
            <person name="Ivanova E.P."/>
            <person name="Lopez-Perez M."/>
            <person name="Zabalos M."/>
            <person name="Nguyen S.H."/>
            <person name="Webb H.K."/>
            <person name="Ryan J."/>
            <person name="Lagutin K."/>
            <person name="Vyssotski M."/>
            <person name="Crawford R.J."/>
            <person name="Rodriguez-Valera F."/>
        </authorList>
    </citation>
    <scope>NUCLEOTIDE SEQUENCE [LARGE SCALE GENOMIC DNA]</scope>
    <source>
        <strain evidence="2">DSM 17117 / CIP 110805 / LMG 28347 / Deep ecotype</strain>
    </source>
</reference>
<name>F2GAH8_ALTMD</name>
<dbReference type="EMBL" id="CP001103">
    <property type="protein sequence ID" value="AEA98912.1"/>
    <property type="molecule type" value="Genomic_DNA"/>
</dbReference>
<dbReference type="Proteomes" id="UP000001870">
    <property type="component" value="Chromosome"/>
</dbReference>
<dbReference type="KEGG" id="amc:MADE_1013890"/>
<dbReference type="AlphaFoldDB" id="F2GAH8"/>
<dbReference type="HOGENOM" id="CLU_608065_0_0_6"/>